<dbReference type="GeneID" id="66053358"/>
<protein>
    <submittedName>
        <fullName evidence="2">Uncharacterized protein</fullName>
    </submittedName>
</protein>
<gene>
    <name evidence="2" type="ORF">CHLRE_05g234641v5</name>
</gene>
<reference evidence="2 3" key="1">
    <citation type="journal article" date="2007" name="Science">
        <title>The Chlamydomonas genome reveals the evolution of key animal and plant functions.</title>
        <authorList>
            <person name="Merchant S.S."/>
            <person name="Prochnik S.E."/>
            <person name="Vallon O."/>
            <person name="Harris E.H."/>
            <person name="Karpowicz S.J."/>
            <person name="Witman G.B."/>
            <person name="Terry A."/>
            <person name="Salamov A."/>
            <person name="Fritz-Laylin L.K."/>
            <person name="Marechal-Drouard L."/>
            <person name="Marshall W.F."/>
            <person name="Qu L.H."/>
            <person name="Nelson D.R."/>
            <person name="Sanderfoot A.A."/>
            <person name="Spalding M.H."/>
            <person name="Kapitonov V.V."/>
            <person name="Ren Q."/>
            <person name="Ferris P."/>
            <person name="Lindquist E."/>
            <person name="Shapiro H."/>
            <person name="Lucas S.M."/>
            <person name="Grimwood J."/>
            <person name="Schmutz J."/>
            <person name="Cardol P."/>
            <person name="Cerutti H."/>
            <person name="Chanfreau G."/>
            <person name="Chen C.L."/>
            <person name="Cognat V."/>
            <person name="Croft M.T."/>
            <person name="Dent R."/>
            <person name="Dutcher S."/>
            <person name="Fernandez E."/>
            <person name="Fukuzawa H."/>
            <person name="Gonzalez-Ballester D."/>
            <person name="Gonzalez-Halphen D."/>
            <person name="Hallmann A."/>
            <person name="Hanikenne M."/>
            <person name="Hippler M."/>
            <person name="Inwood W."/>
            <person name="Jabbari K."/>
            <person name="Kalanon M."/>
            <person name="Kuras R."/>
            <person name="Lefebvre P.A."/>
            <person name="Lemaire S.D."/>
            <person name="Lobanov A.V."/>
            <person name="Lohr M."/>
            <person name="Manuell A."/>
            <person name="Meier I."/>
            <person name="Mets L."/>
            <person name="Mittag M."/>
            <person name="Mittelmeier T."/>
            <person name="Moroney J.V."/>
            <person name="Moseley J."/>
            <person name="Napoli C."/>
            <person name="Nedelcu A.M."/>
            <person name="Niyogi K."/>
            <person name="Novoselov S.V."/>
            <person name="Paulsen I.T."/>
            <person name="Pazour G."/>
            <person name="Purton S."/>
            <person name="Ral J.P."/>
            <person name="Riano-Pachon D.M."/>
            <person name="Riekhof W."/>
            <person name="Rymarquis L."/>
            <person name="Schroda M."/>
            <person name="Stern D."/>
            <person name="Umen J."/>
            <person name="Willows R."/>
            <person name="Wilson N."/>
            <person name="Zimmer S.L."/>
            <person name="Allmer J."/>
            <person name="Balk J."/>
            <person name="Bisova K."/>
            <person name="Chen C.J."/>
            <person name="Elias M."/>
            <person name="Gendler K."/>
            <person name="Hauser C."/>
            <person name="Lamb M.R."/>
            <person name="Ledford H."/>
            <person name="Long J.C."/>
            <person name="Minagawa J."/>
            <person name="Page M.D."/>
            <person name="Pan J."/>
            <person name="Pootakham W."/>
            <person name="Roje S."/>
            <person name="Rose A."/>
            <person name="Stahlberg E."/>
            <person name="Terauchi A.M."/>
            <person name="Yang P."/>
            <person name="Ball S."/>
            <person name="Bowler C."/>
            <person name="Dieckmann C.L."/>
            <person name="Gladyshev V.N."/>
            <person name="Green P."/>
            <person name="Jorgensen R."/>
            <person name="Mayfield S."/>
            <person name="Mueller-Roeber B."/>
            <person name="Rajamani S."/>
            <person name="Sayre R.T."/>
            <person name="Brokstein P."/>
            <person name="Dubchak I."/>
            <person name="Goodstein D."/>
            <person name="Hornick L."/>
            <person name="Huang Y.W."/>
            <person name="Jhaveri J."/>
            <person name="Luo Y."/>
            <person name="Martinez D."/>
            <person name="Ngau W.C."/>
            <person name="Otillar B."/>
            <person name="Poliakov A."/>
            <person name="Porter A."/>
            <person name="Szajkowski L."/>
            <person name="Werner G."/>
            <person name="Zhou K."/>
            <person name="Grigoriev I.V."/>
            <person name="Rokhsar D.S."/>
            <person name="Grossman A.R."/>
        </authorList>
    </citation>
    <scope>NUCLEOTIDE SEQUENCE [LARGE SCALE GENOMIC DNA]</scope>
    <source>
        <strain evidence="3">CC-503</strain>
    </source>
</reference>
<feature type="compositionally biased region" description="Gly residues" evidence="1">
    <location>
        <begin position="188"/>
        <end position="198"/>
    </location>
</feature>
<dbReference type="KEGG" id="cre:CHLRE_05g234641v5"/>
<feature type="region of interest" description="Disordered" evidence="1">
    <location>
        <begin position="164"/>
        <end position="200"/>
    </location>
</feature>
<dbReference type="RefSeq" id="XP_042924773.1">
    <property type="nucleotide sequence ID" value="XM_043062209.1"/>
</dbReference>
<dbReference type="InParanoid" id="A0A2K3DSL8"/>
<evidence type="ECO:0000313" key="3">
    <source>
        <dbReference type="Proteomes" id="UP000006906"/>
    </source>
</evidence>
<dbReference type="PROSITE" id="PS51257">
    <property type="entry name" value="PROKAR_LIPOPROTEIN"/>
    <property type="match status" value="1"/>
</dbReference>
<dbReference type="OrthoDB" id="549098at2759"/>
<dbReference type="Gramene" id="PNW83529">
    <property type="protein sequence ID" value="PNW83529"/>
    <property type="gene ID" value="CHLRE_05g234641v5"/>
</dbReference>
<dbReference type="EMBL" id="CM008966">
    <property type="protein sequence ID" value="PNW83529.1"/>
    <property type="molecule type" value="Genomic_DNA"/>
</dbReference>
<feature type="region of interest" description="Disordered" evidence="1">
    <location>
        <begin position="92"/>
        <end position="120"/>
    </location>
</feature>
<name>A0A2K3DSL8_CHLRE</name>
<sequence>MLRQGGAIIINGVALQSCLRAGAGTAASGCPSPLSGSAATLTLPHLACCATARTGTCQCASSSRQAHAPGCSCSACSAAPCSARGGAVPAAWRTATPHPSEPASRAAPSHTLAGGWPGAAPPSASISTSFPFALRALHTSAAASTAATPARAAAQAATAVAAADADADAERGRRSRRPQAAEDSAPGGRTGHGSGGLPADGEEAELQAVLSKLVGGLTRSGRKARARRIVEGALDAMRRHLKRGGVEELK</sequence>
<organism evidence="2 3">
    <name type="scientific">Chlamydomonas reinhardtii</name>
    <name type="common">Chlamydomonas smithii</name>
    <dbReference type="NCBI Taxonomy" id="3055"/>
    <lineage>
        <taxon>Eukaryota</taxon>
        <taxon>Viridiplantae</taxon>
        <taxon>Chlorophyta</taxon>
        <taxon>core chlorophytes</taxon>
        <taxon>Chlorophyceae</taxon>
        <taxon>CS clade</taxon>
        <taxon>Chlamydomonadales</taxon>
        <taxon>Chlamydomonadaceae</taxon>
        <taxon>Chlamydomonas</taxon>
    </lineage>
</organism>
<accession>A0A2K3DSL8</accession>
<proteinExistence type="predicted"/>
<dbReference type="AlphaFoldDB" id="A0A2K3DSL8"/>
<evidence type="ECO:0000256" key="1">
    <source>
        <dbReference type="SAM" id="MobiDB-lite"/>
    </source>
</evidence>
<evidence type="ECO:0000313" key="2">
    <source>
        <dbReference type="EMBL" id="PNW83529.1"/>
    </source>
</evidence>
<dbReference type="Proteomes" id="UP000006906">
    <property type="component" value="Chromosome 5"/>
</dbReference>
<keyword evidence="3" id="KW-1185">Reference proteome</keyword>